<sequence>MPRDRSFFTPFFACFILAIVLACTKNREAHTTWSVYRGDAGSTGYSTLDEITPENVNQLEVAWTYHTGDAREGNRSAIQCNPIIVNGKMYVTSPQLKLVALEPGTGKELWKFDPFVNSEATGVNRGVTYWEKGTDKRIFFSAGPHLYALNADNGSLIPTFGVAGRVDLRDGLGRDPSTLAVWATSPGIIYGDLLIQGTALGEGYDAAPGFVRAYDAATGKIAWTFHTIPQPGEYGHDTWDKDAYTQVGGTNSWAGMTLDEKLGLVFVPTGSPAFDFYGGNRKGENLFGNCLIALDAKTGTRKWHHQLVHHDLWDYDLPAPPTLVTLHKDGKEIDAVAQVTKMGMVFLFERESGEPVYPIEERPVPKSDLMAEETWPTQPFPVKPLPFVRHNFTEDDITNISQASHDYVKAKITGARRGSIYTPPSTDGVVQFPGTRGGAEWGGASFDPETGVLYVNANEIPLLIKMKAMEMSDGQLLASAGEKVYTLNNCTMCHGADRAGTGVFPSLQNLAKRKKEDAVRTLLKTGRGQMPAFPNISATDKDALIAYLFDKKEASAKPANTPSQPTTYRYVHDGWNALTDQEGYPGVKPPWGTLNAIDLNTGDRLWQVPLGEYPELIKKGIPPTGTQNLGGTMVTASGLVFVGATRDEKFRAFDKKTGKLIWEYKLPAGGYATPATYSVDGRQYIVIAAGGGGKVGSPSGDAYVAFALKK</sequence>
<dbReference type="InterPro" id="IPR009056">
    <property type="entry name" value="Cyt_c-like_dom"/>
</dbReference>
<proteinExistence type="inferred from homology"/>
<dbReference type="GO" id="GO:0048038">
    <property type="term" value="F:quinone binding"/>
    <property type="evidence" value="ECO:0007669"/>
    <property type="project" value="InterPro"/>
</dbReference>
<dbReference type="InterPro" id="IPR036909">
    <property type="entry name" value="Cyt_c-like_dom_sf"/>
</dbReference>
<evidence type="ECO:0000256" key="7">
    <source>
        <dbReference type="ARBA" id="ARBA00023004"/>
    </source>
</evidence>
<dbReference type="Proteomes" id="UP000184212">
    <property type="component" value="Unassembled WGS sequence"/>
</dbReference>
<dbReference type="Pfam" id="PF13442">
    <property type="entry name" value="Cytochrome_CBB3"/>
    <property type="match status" value="1"/>
</dbReference>
<dbReference type="SMART" id="SM00564">
    <property type="entry name" value="PQQ"/>
    <property type="match status" value="6"/>
</dbReference>
<dbReference type="InterPro" id="IPR018391">
    <property type="entry name" value="PQQ_b-propeller_rpt"/>
</dbReference>
<dbReference type="GO" id="GO:0009055">
    <property type="term" value="F:electron transfer activity"/>
    <property type="evidence" value="ECO:0007669"/>
    <property type="project" value="InterPro"/>
</dbReference>
<name>A0A1M5JK46_9BACT</name>
<dbReference type="SUPFAM" id="SSF50998">
    <property type="entry name" value="Quinoprotein alcohol dehydrogenase-like"/>
    <property type="match status" value="1"/>
</dbReference>
<evidence type="ECO:0000256" key="4">
    <source>
        <dbReference type="ARBA" id="ARBA00022723"/>
    </source>
</evidence>
<dbReference type="InterPro" id="IPR011047">
    <property type="entry name" value="Quinoprotein_ADH-like_sf"/>
</dbReference>
<evidence type="ECO:0000256" key="3">
    <source>
        <dbReference type="ARBA" id="ARBA00022617"/>
    </source>
</evidence>
<dbReference type="GO" id="GO:0016614">
    <property type="term" value="F:oxidoreductase activity, acting on CH-OH group of donors"/>
    <property type="evidence" value="ECO:0007669"/>
    <property type="project" value="InterPro"/>
</dbReference>
<evidence type="ECO:0000256" key="2">
    <source>
        <dbReference type="ARBA" id="ARBA00008156"/>
    </source>
</evidence>
<dbReference type="PANTHER" id="PTHR32303:SF4">
    <property type="entry name" value="QUINOPROTEIN GLUCOSE DEHYDROGENASE"/>
    <property type="match status" value="1"/>
</dbReference>
<evidence type="ECO:0000259" key="9">
    <source>
        <dbReference type="PROSITE" id="PS51007"/>
    </source>
</evidence>
<dbReference type="PROSITE" id="PS51257">
    <property type="entry name" value="PROKAR_LIPOPROTEIN"/>
    <property type="match status" value="1"/>
</dbReference>
<dbReference type="SUPFAM" id="SSF46626">
    <property type="entry name" value="Cytochrome c"/>
    <property type="match status" value="1"/>
</dbReference>
<dbReference type="PANTHER" id="PTHR32303">
    <property type="entry name" value="QUINOPROTEIN ALCOHOL DEHYDROGENASE (CYTOCHROME C)"/>
    <property type="match status" value="1"/>
</dbReference>
<reference evidence="10 11" key="1">
    <citation type="submission" date="2016-11" db="EMBL/GenBank/DDBJ databases">
        <authorList>
            <person name="Jaros S."/>
            <person name="Januszkiewicz K."/>
            <person name="Wedrychowicz H."/>
        </authorList>
    </citation>
    <scope>NUCLEOTIDE SEQUENCE [LARGE SCALE GENOMIC DNA]</scope>
    <source>
        <strain evidence="10 11">DSM 24574</strain>
    </source>
</reference>
<keyword evidence="3 8" id="KW-0349">Heme</keyword>
<comment type="similarity">
    <text evidence="2">Belongs to the bacterial PQQ dehydrogenase family.</text>
</comment>
<dbReference type="AlphaFoldDB" id="A0A1M5JK46"/>
<evidence type="ECO:0000313" key="10">
    <source>
        <dbReference type="EMBL" id="SHG40966.1"/>
    </source>
</evidence>
<dbReference type="InterPro" id="IPR002372">
    <property type="entry name" value="PQQ_rpt_dom"/>
</dbReference>
<dbReference type="CDD" id="cd10280">
    <property type="entry name" value="PQQ_mGDH"/>
    <property type="match status" value="1"/>
</dbReference>
<protein>
    <submittedName>
        <fullName evidence="10">Quinoprotein glucose dehydrogenase</fullName>
    </submittedName>
</protein>
<dbReference type="GO" id="GO:0046872">
    <property type="term" value="F:metal ion binding"/>
    <property type="evidence" value="ECO:0007669"/>
    <property type="project" value="UniProtKB-KW"/>
</dbReference>
<dbReference type="PROSITE" id="PS51007">
    <property type="entry name" value="CYTC"/>
    <property type="match status" value="1"/>
</dbReference>
<dbReference type="OrthoDB" id="9794322at2"/>
<organism evidence="10 11">
    <name type="scientific">Chryseolinea serpens</name>
    <dbReference type="NCBI Taxonomy" id="947013"/>
    <lineage>
        <taxon>Bacteria</taxon>
        <taxon>Pseudomonadati</taxon>
        <taxon>Bacteroidota</taxon>
        <taxon>Cytophagia</taxon>
        <taxon>Cytophagales</taxon>
        <taxon>Fulvivirgaceae</taxon>
        <taxon>Chryseolinea</taxon>
    </lineage>
</organism>
<keyword evidence="11" id="KW-1185">Reference proteome</keyword>
<dbReference type="Gene3D" id="2.140.10.10">
    <property type="entry name" value="Quinoprotein alcohol dehydrogenase-like superfamily"/>
    <property type="match status" value="2"/>
</dbReference>
<dbReference type="InterPro" id="IPR017511">
    <property type="entry name" value="PQQ_mDH"/>
</dbReference>
<evidence type="ECO:0000256" key="1">
    <source>
        <dbReference type="ARBA" id="ARBA00001931"/>
    </source>
</evidence>
<evidence type="ECO:0000256" key="6">
    <source>
        <dbReference type="ARBA" id="ARBA00023002"/>
    </source>
</evidence>
<keyword evidence="5" id="KW-0732">Signal</keyword>
<accession>A0A1M5JK46</accession>
<feature type="domain" description="Cytochrome c" evidence="9">
    <location>
        <begin position="476"/>
        <end position="552"/>
    </location>
</feature>
<keyword evidence="7 8" id="KW-0408">Iron</keyword>
<evidence type="ECO:0000256" key="5">
    <source>
        <dbReference type="ARBA" id="ARBA00022729"/>
    </source>
</evidence>
<dbReference type="GO" id="GO:0016020">
    <property type="term" value="C:membrane"/>
    <property type="evidence" value="ECO:0007669"/>
    <property type="project" value="InterPro"/>
</dbReference>
<gene>
    <name evidence="10" type="ORF">SAMN04488109_0117</name>
</gene>
<keyword evidence="4 8" id="KW-0479">Metal-binding</keyword>
<evidence type="ECO:0000313" key="11">
    <source>
        <dbReference type="Proteomes" id="UP000184212"/>
    </source>
</evidence>
<dbReference type="RefSeq" id="WP_073129860.1">
    <property type="nucleotide sequence ID" value="NZ_FQWQ01000001.1"/>
</dbReference>
<keyword evidence="6" id="KW-0560">Oxidoreductase</keyword>
<dbReference type="STRING" id="947013.SAMN04488109_0117"/>
<dbReference type="EMBL" id="FQWQ01000001">
    <property type="protein sequence ID" value="SHG40966.1"/>
    <property type="molecule type" value="Genomic_DNA"/>
</dbReference>
<dbReference type="GO" id="GO:0020037">
    <property type="term" value="F:heme binding"/>
    <property type="evidence" value="ECO:0007669"/>
    <property type="project" value="InterPro"/>
</dbReference>
<comment type="cofactor">
    <cofactor evidence="1">
        <name>pyrroloquinoline quinone</name>
        <dbReference type="ChEBI" id="CHEBI:58442"/>
    </cofactor>
</comment>
<evidence type="ECO:0000256" key="8">
    <source>
        <dbReference type="PROSITE-ProRule" id="PRU00433"/>
    </source>
</evidence>
<dbReference type="Pfam" id="PF01011">
    <property type="entry name" value="PQQ"/>
    <property type="match status" value="2"/>
</dbReference>